<keyword evidence="4" id="KW-0677">Repeat</keyword>
<feature type="domain" description="Fibronectin type-II" evidence="7">
    <location>
        <begin position="133"/>
        <end position="177"/>
    </location>
</feature>
<organism evidence="8 9">
    <name type="scientific">Acropora cervicornis</name>
    <name type="common">Staghorn coral</name>
    <dbReference type="NCBI Taxonomy" id="6130"/>
    <lineage>
        <taxon>Eukaryota</taxon>
        <taxon>Metazoa</taxon>
        <taxon>Cnidaria</taxon>
        <taxon>Anthozoa</taxon>
        <taxon>Hexacorallia</taxon>
        <taxon>Scleractinia</taxon>
        <taxon>Astrocoeniina</taxon>
        <taxon>Acroporidae</taxon>
        <taxon>Acropora</taxon>
    </lineage>
</organism>
<evidence type="ECO:0000313" key="9">
    <source>
        <dbReference type="Proteomes" id="UP001249851"/>
    </source>
</evidence>
<feature type="non-terminal residue" evidence="8">
    <location>
        <position position="1"/>
    </location>
</feature>
<dbReference type="Gene3D" id="2.10.10.10">
    <property type="entry name" value="Fibronectin, type II, collagen-binding"/>
    <property type="match status" value="2"/>
</dbReference>
<gene>
    <name evidence="8" type="ORF">P5673_020511</name>
</gene>
<dbReference type="InterPro" id="IPR013806">
    <property type="entry name" value="Kringle-like"/>
</dbReference>
<evidence type="ECO:0000256" key="4">
    <source>
        <dbReference type="ARBA" id="ARBA00022737"/>
    </source>
</evidence>
<evidence type="ECO:0000259" key="7">
    <source>
        <dbReference type="PROSITE" id="PS51092"/>
    </source>
</evidence>
<name>A0AAD9QAQ5_ACRCE</name>
<comment type="caution">
    <text evidence="6">Lacks conserved residue(s) required for the propagation of feature annotation.</text>
</comment>
<comment type="similarity">
    <text evidence="2">Belongs to the seminal plasma protein family.</text>
</comment>
<proteinExistence type="inferred from homology"/>
<dbReference type="GO" id="GO:0009986">
    <property type="term" value="C:cell surface"/>
    <property type="evidence" value="ECO:0007669"/>
    <property type="project" value="TreeGrafter"/>
</dbReference>
<dbReference type="PANTHER" id="PTHR22918:SF1">
    <property type="entry name" value="FIBRONECTIN TYPE-II DOMAIN-CONTAINING PROTEIN"/>
    <property type="match status" value="1"/>
</dbReference>
<comment type="caution">
    <text evidence="8">The sequence shown here is derived from an EMBL/GenBank/DDBJ whole genome shotgun (WGS) entry which is preliminary data.</text>
</comment>
<keyword evidence="9" id="KW-1185">Reference proteome</keyword>
<dbReference type="PROSITE" id="PS51092">
    <property type="entry name" value="FN2_2"/>
    <property type="match status" value="2"/>
</dbReference>
<evidence type="ECO:0000313" key="8">
    <source>
        <dbReference type="EMBL" id="KAK2557395.1"/>
    </source>
</evidence>
<evidence type="ECO:0000256" key="6">
    <source>
        <dbReference type="PROSITE-ProRule" id="PRU00479"/>
    </source>
</evidence>
<dbReference type="InterPro" id="IPR051666">
    <property type="entry name" value="SP_Capacitation_Regulator"/>
</dbReference>
<accession>A0AAD9QAQ5</accession>
<dbReference type="GO" id="GO:0005576">
    <property type="term" value="C:extracellular region"/>
    <property type="evidence" value="ECO:0007669"/>
    <property type="project" value="UniProtKB-SubCell"/>
</dbReference>
<feature type="domain" description="Fibronectin type-II" evidence="7">
    <location>
        <begin position="34"/>
        <end position="81"/>
    </location>
</feature>
<dbReference type="AlphaFoldDB" id="A0AAD9QAQ5"/>
<comment type="subcellular location">
    <subcellularLocation>
        <location evidence="1">Secreted</location>
    </subcellularLocation>
</comment>
<dbReference type="SUPFAM" id="SSF57440">
    <property type="entry name" value="Kringle-like"/>
    <property type="match status" value="2"/>
</dbReference>
<reference evidence="8" key="1">
    <citation type="journal article" date="2023" name="G3 (Bethesda)">
        <title>Whole genome assembly and annotation of the endangered Caribbean coral Acropora cervicornis.</title>
        <authorList>
            <person name="Selwyn J.D."/>
            <person name="Vollmer S.V."/>
        </authorList>
    </citation>
    <scope>NUCLEOTIDE SEQUENCE</scope>
    <source>
        <strain evidence="8">K2</strain>
    </source>
</reference>
<evidence type="ECO:0000256" key="2">
    <source>
        <dbReference type="ARBA" id="ARBA00010011"/>
    </source>
</evidence>
<keyword evidence="3" id="KW-0964">Secreted</keyword>
<evidence type="ECO:0000256" key="3">
    <source>
        <dbReference type="ARBA" id="ARBA00022525"/>
    </source>
</evidence>
<evidence type="ECO:0000256" key="1">
    <source>
        <dbReference type="ARBA" id="ARBA00004613"/>
    </source>
</evidence>
<sequence length="192" mass="21742">MARPMNHNDQYCLTINLHAIFVSVTSPACFHKTTNGQCCRIPFKYKGVTYHSCTSRDHDRPWCSLTRRFNQKKGKKHDCGESADLSLALRKLQAVNAAASRSNTRERHMIPAQWWMAIGLVLPQPPPCSIKTTTGECCSIPFKYKGKTYDSCTLVDLNTPWCSLDPVYNGTRGNCGKYSCYTELLFGNNYEQ</sequence>
<reference evidence="8" key="2">
    <citation type="journal article" date="2023" name="Science">
        <title>Genomic signatures of disease resistance in endangered staghorn corals.</title>
        <authorList>
            <person name="Vollmer S.V."/>
            <person name="Selwyn J.D."/>
            <person name="Despard B.A."/>
            <person name="Roesel C.L."/>
        </authorList>
    </citation>
    <scope>NUCLEOTIDE SEQUENCE</scope>
    <source>
        <strain evidence="8">K2</strain>
    </source>
</reference>
<protein>
    <recommendedName>
        <fullName evidence="7">Fibronectin type-II domain-containing protein</fullName>
    </recommendedName>
</protein>
<dbReference type="PANTHER" id="PTHR22918">
    <property type="entry name" value="SEMINAL PLASMA PROTEIN"/>
    <property type="match status" value="1"/>
</dbReference>
<dbReference type="InterPro" id="IPR000562">
    <property type="entry name" value="FN_type2_dom"/>
</dbReference>
<dbReference type="EMBL" id="JARQWQ010000050">
    <property type="protein sequence ID" value="KAK2557395.1"/>
    <property type="molecule type" value="Genomic_DNA"/>
</dbReference>
<dbReference type="InterPro" id="IPR036943">
    <property type="entry name" value="FN_type2_sf"/>
</dbReference>
<dbReference type="Proteomes" id="UP001249851">
    <property type="component" value="Unassembled WGS sequence"/>
</dbReference>
<dbReference type="GO" id="GO:0008201">
    <property type="term" value="F:heparin binding"/>
    <property type="evidence" value="ECO:0007669"/>
    <property type="project" value="TreeGrafter"/>
</dbReference>
<keyword evidence="5" id="KW-1015">Disulfide bond</keyword>
<dbReference type="SMART" id="SM00059">
    <property type="entry name" value="FN2"/>
    <property type="match status" value="2"/>
</dbReference>
<evidence type="ECO:0000256" key="5">
    <source>
        <dbReference type="ARBA" id="ARBA00023157"/>
    </source>
</evidence>
<dbReference type="Pfam" id="PF00040">
    <property type="entry name" value="fn2"/>
    <property type="match status" value="2"/>
</dbReference>